<keyword evidence="1" id="KW-0479">Metal-binding</keyword>
<dbReference type="InterPro" id="IPR002125">
    <property type="entry name" value="CMP_dCMP_dom"/>
</dbReference>
<evidence type="ECO:0000259" key="3">
    <source>
        <dbReference type="PROSITE" id="PS51747"/>
    </source>
</evidence>
<dbReference type="Proteomes" id="UP000220246">
    <property type="component" value="Unassembled WGS sequence"/>
</dbReference>
<evidence type="ECO:0000256" key="2">
    <source>
        <dbReference type="ARBA" id="ARBA00022833"/>
    </source>
</evidence>
<accession>A0A2A7UWQ2</accession>
<reference evidence="5" key="1">
    <citation type="submission" date="2017-09" db="EMBL/GenBank/DDBJ databases">
        <title>FDA dAtabase for Regulatory Grade micrObial Sequences (FDA-ARGOS): Supporting development and validation of Infectious Disease Dx tests.</title>
        <authorList>
            <person name="Minogue T."/>
            <person name="Wolcott M."/>
            <person name="Wasieloski L."/>
            <person name="Aguilar W."/>
            <person name="Moore D."/>
            <person name="Tallon L."/>
            <person name="Sadzewicz L."/>
            <person name="Ott S."/>
            <person name="Zhao X."/>
            <person name="Nagaraj S."/>
            <person name="Vavikolanu K."/>
            <person name="Aluvathingal J."/>
            <person name="Nadendla S."/>
            <person name="Sichtig H."/>
        </authorList>
    </citation>
    <scope>NUCLEOTIDE SEQUENCE [LARGE SCALE GENOMIC DNA]</scope>
    <source>
        <strain evidence="5">FDAARGOS_394</strain>
    </source>
</reference>
<keyword evidence="5" id="KW-1185">Reference proteome</keyword>
<organism evidence="4 5">
    <name type="scientific">Comamonas terrigena</name>
    <dbReference type="NCBI Taxonomy" id="32013"/>
    <lineage>
        <taxon>Bacteria</taxon>
        <taxon>Pseudomonadati</taxon>
        <taxon>Pseudomonadota</taxon>
        <taxon>Betaproteobacteria</taxon>
        <taxon>Burkholderiales</taxon>
        <taxon>Comamonadaceae</taxon>
        <taxon>Comamonas</taxon>
    </lineage>
</organism>
<dbReference type="STRING" id="1219032.GCA_001515545_00284"/>
<dbReference type="EMBL" id="PDEA01000001">
    <property type="protein sequence ID" value="PEH89667.1"/>
    <property type="molecule type" value="Genomic_DNA"/>
</dbReference>
<dbReference type="GO" id="GO:0008270">
    <property type="term" value="F:zinc ion binding"/>
    <property type="evidence" value="ECO:0007669"/>
    <property type="project" value="InterPro"/>
</dbReference>
<protein>
    <submittedName>
        <fullName evidence="4">Nucleoside deaminase</fullName>
    </submittedName>
</protein>
<sequence length="157" mass="16084">MTTDFSAADHHAMALAIDASRQALEGGDMPFGATLTDAQGRVLWVARNNQVSAQDCMSHAETVLVQEVQKALGPQVLQGGTVYASGEPCAMCSGALFWAGVRRVVYAATTQDIAQALGGPVLPATAAQVLGPAAPAVTVQGGLQRDAAVQVLQAKAL</sequence>
<dbReference type="InterPro" id="IPR016193">
    <property type="entry name" value="Cytidine_deaminase-like"/>
</dbReference>
<evidence type="ECO:0000256" key="1">
    <source>
        <dbReference type="ARBA" id="ARBA00022723"/>
    </source>
</evidence>
<dbReference type="AlphaFoldDB" id="A0A2A7UWQ2"/>
<dbReference type="OrthoDB" id="9802676at2"/>
<dbReference type="PANTHER" id="PTHR11079">
    <property type="entry name" value="CYTOSINE DEAMINASE FAMILY MEMBER"/>
    <property type="match status" value="1"/>
</dbReference>
<dbReference type="RefSeq" id="WP_066532719.1">
    <property type="nucleotide sequence ID" value="NZ_PDEA01000001.1"/>
</dbReference>
<proteinExistence type="predicted"/>
<dbReference type="InterPro" id="IPR016192">
    <property type="entry name" value="APOBEC/CMP_deaminase_Zn-bd"/>
</dbReference>
<dbReference type="PANTHER" id="PTHR11079:SF162">
    <property type="entry name" value="RIBOFLAVIN BIOSYNTHESIS PROTEIN PYRD, CHLOROPLASTIC"/>
    <property type="match status" value="1"/>
</dbReference>
<dbReference type="Pfam" id="PF00383">
    <property type="entry name" value="dCMP_cyt_deam_1"/>
    <property type="match status" value="1"/>
</dbReference>
<comment type="caution">
    <text evidence="4">The sequence shown here is derived from an EMBL/GenBank/DDBJ whole genome shotgun (WGS) entry which is preliminary data.</text>
</comment>
<dbReference type="GeneID" id="80801859"/>
<keyword evidence="2" id="KW-0862">Zinc</keyword>
<name>A0A2A7UWQ2_COMTR</name>
<gene>
    <name evidence="4" type="ORF">CRM82_14635</name>
</gene>
<dbReference type="PROSITE" id="PS51747">
    <property type="entry name" value="CYT_DCMP_DEAMINASES_2"/>
    <property type="match status" value="1"/>
</dbReference>
<dbReference type="GO" id="GO:0016787">
    <property type="term" value="F:hydrolase activity"/>
    <property type="evidence" value="ECO:0007669"/>
    <property type="project" value="InterPro"/>
</dbReference>
<evidence type="ECO:0000313" key="4">
    <source>
        <dbReference type="EMBL" id="PEH89667.1"/>
    </source>
</evidence>
<dbReference type="PROSITE" id="PS00903">
    <property type="entry name" value="CYT_DCMP_DEAMINASES_1"/>
    <property type="match status" value="1"/>
</dbReference>
<dbReference type="SUPFAM" id="SSF53927">
    <property type="entry name" value="Cytidine deaminase-like"/>
    <property type="match status" value="1"/>
</dbReference>
<evidence type="ECO:0000313" key="5">
    <source>
        <dbReference type="Proteomes" id="UP000220246"/>
    </source>
</evidence>
<feature type="domain" description="CMP/dCMP-type deaminase" evidence="3">
    <location>
        <begin position="7"/>
        <end position="121"/>
    </location>
</feature>
<dbReference type="CDD" id="cd01285">
    <property type="entry name" value="nucleoside_deaminase"/>
    <property type="match status" value="1"/>
</dbReference>
<dbReference type="Gene3D" id="3.40.140.10">
    <property type="entry name" value="Cytidine Deaminase, domain 2"/>
    <property type="match status" value="1"/>
</dbReference>